<evidence type="ECO:0008006" key="6">
    <source>
        <dbReference type="Google" id="ProtNLM"/>
    </source>
</evidence>
<dbReference type="SUPFAM" id="SSF54236">
    <property type="entry name" value="Ubiquitin-like"/>
    <property type="match status" value="1"/>
</dbReference>
<organism evidence="4 5">
    <name type="scientific">Absidia repens</name>
    <dbReference type="NCBI Taxonomy" id="90262"/>
    <lineage>
        <taxon>Eukaryota</taxon>
        <taxon>Fungi</taxon>
        <taxon>Fungi incertae sedis</taxon>
        <taxon>Mucoromycota</taxon>
        <taxon>Mucoromycotina</taxon>
        <taxon>Mucoromycetes</taxon>
        <taxon>Mucorales</taxon>
        <taxon>Cunninghamellaceae</taxon>
        <taxon>Absidia</taxon>
    </lineage>
</organism>
<feature type="domain" description="DC-UbP/UBTD2 N-terminal" evidence="3">
    <location>
        <begin position="20"/>
        <end position="118"/>
    </location>
</feature>
<name>A0A1X2J2L5_9FUNG</name>
<evidence type="ECO:0000256" key="1">
    <source>
        <dbReference type="SAM" id="MobiDB-lite"/>
    </source>
</evidence>
<dbReference type="OrthoDB" id="1640476at2759"/>
<sequence length="324" mass="34889">MGCCLSSQSEQGRAVTGVGKPFKRNNIQWTSDIPITRARLQEQRNTFWETAPFYEGRSEIWQAIQAAMTTDDIILAQSILDAANIKLPTGNPAEGCYDELGNRYEIPLYCLVDPTNVLPDAEEETDIGHGAIQSICSQNEVQPCGESSFMTQQRHTAVVSSTLSSPSSSSEQGNTRAGGGGHQKTISSVSSIMETPMSLSTPMVLTANGGGHISSSATTLADASTIPGDHDIIVRLSSGKDIPIKISSTYETVPLLKSRIYADTNVHLTPDTHQLRLIYLGKILDDHTSIISDFTLTSTPPLEKNTVKLRAGAVIQALVITINT</sequence>
<dbReference type="Pfam" id="PF10302">
    <property type="entry name" value="Dsc3_N"/>
    <property type="match status" value="1"/>
</dbReference>
<feature type="region of interest" description="Disordered" evidence="1">
    <location>
        <begin position="147"/>
        <end position="186"/>
    </location>
</feature>
<dbReference type="InterPro" id="IPR039869">
    <property type="entry name" value="UBTD1/2"/>
</dbReference>
<dbReference type="Gene3D" id="3.10.20.90">
    <property type="entry name" value="Phosphatidylinositol 3-kinase Catalytic Subunit, Chain A, domain 1"/>
    <property type="match status" value="1"/>
</dbReference>
<dbReference type="InterPro" id="IPR019413">
    <property type="entry name" value="Dsc3_ub-like_dom"/>
</dbReference>
<evidence type="ECO:0000259" key="3">
    <source>
        <dbReference type="Pfam" id="PF16455"/>
    </source>
</evidence>
<keyword evidence="5" id="KW-1185">Reference proteome</keyword>
<protein>
    <recommendedName>
        <fullName evidence="6">Ubiquitin-like domain-containing protein</fullName>
    </recommendedName>
</protein>
<dbReference type="Proteomes" id="UP000193560">
    <property type="component" value="Unassembled WGS sequence"/>
</dbReference>
<dbReference type="InterPro" id="IPR038169">
    <property type="entry name" value="DC-UbP/UBTD2_N_sf"/>
</dbReference>
<feature type="domain" description="DSC E3 ubiquitin ligase complex subunit 3 ubiquitin-like" evidence="2">
    <location>
        <begin position="232"/>
        <end position="300"/>
    </location>
</feature>
<comment type="caution">
    <text evidence="4">The sequence shown here is derived from an EMBL/GenBank/DDBJ whole genome shotgun (WGS) entry which is preliminary data.</text>
</comment>
<feature type="compositionally biased region" description="Low complexity" evidence="1">
    <location>
        <begin position="160"/>
        <end position="170"/>
    </location>
</feature>
<reference evidence="4 5" key="1">
    <citation type="submission" date="2016-07" db="EMBL/GenBank/DDBJ databases">
        <title>Pervasive Adenine N6-methylation of Active Genes in Fungi.</title>
        <authorList>
            <consortium name="DOE Joint Genome Institute"/>
            <person name="Mondo S.J."/>
            <person name="Dannebaum R.O."/>
            <person name="Kuo R.C."/>
            <person name="Labutti K."/>
            <person name="Haridas S."/>
            <person name="Kuo A."/>
            <person name="Salamov A."/>
            <person name="Ahrendt S.R."/>
            <person name="Lipzen A."/>
            <person name="Sullivan W."/>
            <person name="Andreopoulos W.B."/>
            <person name="Clum A."/>
            <person name="Lindquist E."/>
            <person name="Daum C."/>
            <person name="Ramamoorthy G.K."/>
            <person name="Gryganskyi A."/>
            <person name="Culley D."/>
            <person name="Magnuson J.K."/>
            <person name="James T.Y."/>
            <person name="O'Malley M.A."/>
            <person name="Stajich J.E."/>
            <person name="Spatafora J.W."/>
            <person name="Visel A."/>
            <person name="Grigoriev I.V."/>
        </authorList>
    </citation>
    <scope>NUCLEOTIDE SEQUENCE [LARGE SCALE GENOMIC DNA]</scope>
    <source>
        <strain evidence="4 5">NRRL 1336</strain>
    </source>
</reference>
<dbReference type="InterPro" id="IPR029071">
    <property type="entry name" value="Ubiquitin-like_domsf"/>
</dbReference>
<feature type="compositionally biased region" description="Polar residues" evidence="1">
    <location>
        <begin position="148"/>
        <end position="159"/>
    </location>
</feature>
<dbReference type="InterPro" id="IPR032752">
    <property type="entry name" value="DC-UbP/UBTD2_N"/>
</dbReference>
<dbReference type="EMBL" id="MCGE01000001">
    <property type="protein sequence ID" value="ORZ26072.1"/>
    <property type="molecule type" value="Genomic_DNA"/>
</dbReference>
<proteinExistence type="predicted"/>
<gene>
    <name evidence="4" type="ORF">BCR42DRAFT_401525</name>
</gene>
<dbReference type="Gene3D" id="1.20.225.20">
    <property type="entry name" value="Ub domain-containing protein, DC-UbP/UBTD2, N-terminal domain"/>
    <property type="match status" value="1"/>
</dbReference>
<evidence type="ECO:0000259" key="2">
    <source>
        <dbReference type="Pfam" id="PF10302"/>
    </source>
</evidence>
<dbReference type="PANTHER" id="PTHR13609">
    <property type="entry name" value="UBIQUITIN DOMAIN CONTAINING 1 PROTEIN-RELATED"/>
    <property type="match status" value="1"/>
</dbReference>
<dbReference type="CDD" id="cd17039">
    <property type="entry name" value="Ubl_ubiquitin_like"/>
    <property type="match status" value="1"/>
</dbReference>
<evidence type="ECO:0000313" key="5">
    <source>
        <dbReference type="Proteomes" id="UP000193560"/>
    </source>
</evidence>
<accession>A0A1X2J2L5</accession>
<dbReference type="Pfam" id="PF16455">
    <property type="entry name" value="UBD"/>
    <property type="match status" value="1"/>
</dbReference>
<dbReference type="AlphaFoldDB" id="A0A1X2J2L5"/>
<evidence type="ECO:0000313" key="4">
    <source>
        <dbReference type="EMBL" id="ORZ26072.1"/>
    </source>
</evidence>